<evidence type="ECO:0000259" key="8">
    <source>
        <dbReference type="PROSITE" id="PS50847"/>
    </source>
</evidence>
<protein>
    <recommendedName>
        <fullName evidence="8">Gram-positive cocci surface proteins LPxTG domain-containing protein</fullName>
    </recommendedName>
</protein>
<keyword evidence="1" id="KW-0134">Cell wall</keyword>
<dbReference type="RefSeq" id="WP_046386786.1">
    <property type="nucleotide sequence ID" value="NZ_BMUB01000001.1"/>
</dbReference>
<dbReference type="OrthoDB" id="3873432at2"/>
<evidence type="ECO:0000313" key="11">
    <source>
        <dbReference type="Proteomes" id="UP000037395"/>
    </source>
</evidence>
<dbReference type="Proteomes" id="UP000037395">
    <property type="component" value="Unassembled WGS sequence"/>
</dbReference>
<evidence type="ECO:0000256" key="4">
    <source>
        <dbReference type="ARBA" id="ARBA00023088"/>
    </source>
</evidence>
<reference evidence="11" key="4">
    <citation type="submission" date="2016-08" db="EMBL/GenBank/DDBJ databases">
        <title>Sequencing, assembly and comparative genomics of S. aureofaciens ATCC 10762.</title>
        <authorList>
            <person name="Gradnigo J.S."/>
            <person name="Johnson N."/>
            <person name="Somerville G.A."/>
        </authorList>
    </citation>
    <scope>NUCLEOTIDE SEQUENCE [LARGE SCALE GENOMIC DNA]</scope>
    <source>
        <strain evidence="11">ATCC 10762 / DSM 40127 / CCM 3239 / JCM 4008 / LMG 5968 / NBRC 12843 / NCIMB 8234 / A-377</strain>
    </source>
</reference>
<evidence type="ECO:0000313" key="10">
    <source>
        <dbReference type="EMBL" id="OEV32947.1"/>
    </source>
</evidence>
<feature type="compositionally biased region" description="Low complexity" evidence="5">
    <location>
        <begin position="166"/>
        <end position="207"/>
    </location>
</feature>
<reference evidence="10" key="3">
    <citation type="submission" date="2016-08" db="EMBL/GenBank/DDBJ databases">
        <title>Sequencing, Assembly and Comparative Genomics of S. aureofaciens ATCC 10762.</title>
        <authorList>
            <person name="Gradnigo J.S."/>
            <person name="Johnson N."/>
            <person name="Somerville G.A."/>
        </authorList>
    </citation>
    <scope>NUCLEOTIDE SEQUENCE [LARGE SCALE GENOMIC DNA]</scope>
    <source>
        <strain evidence="10">ATCC 10762</strain>
    </source>
</reference>
<dbReference type="EMBL" id="JPRF03000076">
    <property type="protein sequence ID" value="OEV32947.1"/>
    <property type="molecule type" value="Genomic_DNA"/>
</dbReference>
<accession>A0A1E7MWZ1</accession>
<keyword evidence="2" id="KW-0964">Secreted</keyword>
<evidence type="ECO:0000256" key="7">
    <source>
        <dbReference type="SAM" id="SignalP"/>
    </source>
</evidence>
<accession>A0A8H9HFH9</accession>
<keyword evidence="6" id="KW-0812">Transmembrane</keyword>
<keyword evidence="3 7" id="KW-0732">Signal</keyword>
<feature type="region of interest" description="Disordered" evidence="5">
    <location>
        <begin position="166"/>
        <end position="239"/>
    </location>
</feature>
<evidence type="ECO:0000256" key="1">
    <source>
        <dbReference type="ARBA" id="ARBA00022512"/>
    </source>
</evidence>
<keyword evidence="4" id="KW-0572">Peptidoglycan-anchor</keyword>
<evidence type="ECO:0000256" key="2">
    <source>
        <dbReference type="ARBA" id="ARBA00022525"/>
    </source>
</evidence>
<feature type="signal peptide" evidence="7">
    <location>
        <begin position="1"/>
        <end position="31"/>
    </location>
</feature>
<dbReference type="PROSITE" id="PS50847">
    <property type="entry name" value="GRAM_POS_ANCHORING"/>
    <property type="match status" value="1"/>
</dbReference>
<keyword evidence="6" id="KW-1133">Transmembrane helix</keyword>
<feature type="transmembrane region" description="Helical" evidence="6">
    <location>
        <begin position="247"/>
        <end position="267"/>
    </location>
</feature>
<reference evidence="9" key="5">
    <citation type="submission" date="2020-09" db="EMBL/GenBank/DDBJ databases">
        <authorList>
            <person name="Sun Q."/>
            <person name="Ohkuma M."/>
        </authorList>
    </citation>
    <scope>NUCLEOTIDE SEQUENCE</scope>
    <source>
        <strain evidence="9">JCM 4434</strain>
    </source>
</reference>
<dbReference type="AlphaFoldDB" id="A0A1E7MWZ1"/>
<evidence type="ECO:0000313" key="9">
    <source>
        <dbReference type="EMBL" id="GGU54666.1"/>
    </source>
</evidence>
<dbReference type="EMBL" id="BMUB01000001">
    <property type="protein sequence ID" value="GGU54666.1"/>
    <property type="molecule type" value="Genomic_DNA"/>
</dbReference>
<feature type="domain" description="Gram-positive cocci surface proteins LPxTG" evidence="8">
    <location>
        <begin position="239"/>
        <end position="273"/>
    </location>
</feature>
<name>A0A1E7MWZ1_KITAU</name>
<keyword evidence="6" id="KW-0472">Membrane</keyword>
<evidence type="ECO:0000256" key="3">
    <source>
        <dbReference type="ARBA" id="ARBA00022729"/>
    </source>
</evidence>
<dbReference type="GeneID" id="97483303"/>
<gene>
    <name evidence="9" type="ORF">GCM10010502_01010</name>
    <name evidence="10" type="ORF">HS99_0013765</name>
</gene>
<dbReference type="Proteomes" id="UP000610124">
    <property type="component" value="Unassembled WGS sequence"/>
</dbReference>
<reference evidence="10 11" key="2">
    <citation type="submission" date="2014-07" db="EMBL/GenBank/DDBJ databases">
        <authorList>
            <person name="Zhang J.E."/>
            <person name="Yang H."/>
            <person name="Guo J."/>
            <person name="Deng Z."/>
            <person name="Luo H."/>
            <person name="Luo M."/>
            <person name="Zhao B."/>
        </authorList>
    </citation>
    <scope>NUCLEOTIDE SEQUENCE [LARGE SCALE GENOMIC DNA]</scope>
    <source>
        <strain evidence="10">ATCC 10762</strain>
        <strain evidence="11">ATCC 10762 / DSM 40127 / CCM 3239 / JCM 4008 / LMG 5968 / NBRC 12843 / NCIMB 8234 / A-377</strain>
    </source>
</reference>
<sequence length="273" mass="27509">MHSHVRRGLPMLTAVGLTVGVTALAAPAAHAEPDCGRAPVQYSVDGGAHWTNDATMPAESGSVQVRLAGVPTAGCDYHVSLGSYATQGTTWATSGQQTFLGWATTTLTREHYRDTLDVTGHLPRCYGELALYSVGEKYDGSDSDHPLPHYPDEPFSGLVIASWNGGTACAPTPTGSPTTPAPTPTSAATPTPTPTPTSATAPVTTAPAPTPVPGAPTASPRATPRTPATTTPATSAPTLAATGSDDGLLTAAGVAAAALIAAGGVALRLGRRR</sequence>
<keyword evidence="11" id="KW-1185">Reference proteome</keyword>
<feature type="chain" id="PRO_5009198509" description="Gram-positive cocci surface proteins LPxTG domain-containing protein" evidence="7">
    <location>
        <begin position="32"/>
        <end position="273"/>
    </location>
</feature>
<evidence type="ECO:0000256" key="5">
    <source>
        <dbReference type="SAM" id="MobiDB-lite"/>
    </source>
</evidence>
<organism evidence="10 11">
    <name type="scientific">Kitasatospora aureofaciens</name>
    <name type="common">Streptomyces aureofaciens</name>
    <dbReference type="NCBI Taxonomy" id="1894"/>
    <lineage>
        <taxon>Bacteria</taxon>
        <taxon>Bacillati</taxon>
        <taxon>Actinomycetota</taxon>
        <taxon>Actinomycetes</taxon>
        <taxon>Kitasatosporales</taxon>
        <taxon>Streptomycetaceae</taxon>
        <taxon>Kitasatospora</taxon>
    </lineage>
</organism>
<feature type="compositionally biased region" description="Low complexity" evidence="5">
    <location>
        <begin position="215"/>
        <end position="239"/>
    </location>
</feature>
<proteinExistence type="predicted"/>
<comment type="caution">
    <text evidence="10">The sequence shown here is derived from an EMBL/GenBank/DDBJ whole genome shotgun (WGS) entry which is preliminary data.</text>
</comment>
<dbReference type="InterPro" id="IPR019931">
    <property type="entry name" value="LPXTG_anchor"/>
</dbReference>
<evidence type="ECO:0000256" key="6">
    <source>
        <dbReference type="SAM" id="Phobius"/>
    </source>
</evidence>
<reference evidence="9" key="1">
    <citation type="journal article" date="2014" name="Int. J. Syst. Evol. Microbiol.">
        <title>Complete genome sequence of Corynebacterium casei LMG S-19264T (=DSM 44701T), isolated from a smear-ripened cheese.</title>
        <authorList>
            <consortium name="US DOE Joint Genome Institute (JGI-PGF)"/>
            <person name="Walter F."/>
            <person name="Albersmeier A."/>
            <person name="Kalinowski J."/>
            <person name="Ruckert C."/>
        </authorList>
    </citation>
    <scope>NUCLEOTIDE SEQUENCE</scope>
    <source>
        <strain evidence="9">JCM 4434</strain>
    </source>
</reference>